<evidence type="ECO:0000313" key="5">
    <source>
        <dbReference type="Proteomes" id="UP000092544"/>
    </source>
</evidence>
<feature type="domain" description="EngC GTPase" evidence="3">
    <location>
        <begin position="76"/>
        <end position="231"/>
    </location>
</feature>
<keyword evidence="4" id="KW-0378">Hydrolase</keyword>
<name>A0A1A8TQA2_9GAMM</name>
<organism evidence="4 5">
    <name type="scientific">Marinomonas spartinae</name>
    <dbReference type="NCBI Taxonomy" id="1792290"/>
    <lineage>
        <taxon>Bacteria</taxon>
        <taxon>Pseudomonadati</taxon>
        <taxon>Pseudomonadota</taxon>
        <taxon>Gammaproteobacteria</taxon>
        <taxon>Oceanospirillales</taxon>
        <taxon>Oceanospirillaceae</taxon>
        <taxon>Marinomonas</taxon>
    </lineage>
</organism>
<keyword evidence="1" id="KW-0690">Ribosome biogenesis</keyword>
<dbReference type="InterPro" id="IPR004881">
    <property type="entry name" value="Ribosome_biogen_GTPase_RsgA"/>
</dbReference>
<dbReference type="InterPro" id="IPR027417">
    <property type="entry name" value="P-loop_NTPase"/>
</dbReference>
<dbReference type="Gene3D" id="3.40.50.300">
    <property type="entry name" value="P-loop containing nucleotide triphosphate hydrolases"/>
    <property type="match status" value="1"/>
</dbReference>
<dbReference type="STRING" id="1792290.MSP8886_03335"/>
<keyword evidence="5" id="KW-1185">Reference proteome</keyword>
<evidence type="ECO:0000313" key="4">
    <source>
        <dbReference type="EMBL" id="SBS35293.1"/>
    </source>
</evidence>
<proteinExistence type="predicted"/>
<feature type="region of interest" description="Disordered" evidence="2">
    <location>
        <begin position="292"/>
        <end position="324"/>
    </location>
</feature>
<dbReference type="InterPro" id="IPR010914">
    <property type="entry name" value="RsgA_GTPase_dom"/>
</dbReference>
<dbReference type="PANTHER" id="PTHR32120:SF10">
    <property type="entry name" value="SMALL RIBOSOMAL SUBUNIT BIOGENESIS GTPASE RSGA"/>
    <property type="match status" value="1"/>
</dbReference>
<sequence>MDTTFTLLTLGWQPYFQQQLSLDDLESNQIARICSCQTNHYELIGESGLLQLDRHDDLPEMVIGDWVITDANGNFLRRLDRSSFFEDNAANVDTVFIVSPLDQDINLPLIKRYLELTHEAQADAVVVLTKVDACDDASEKRALIERLDPLLIVETVNALDTDSLSCLAPALKKGKTIALLGGEGAGKSALINTLKSVQNETSSAEIGASKALQTLPHGAILLDTQGLRDLQTAQYNSSKIESYADILALAEECRFSDCHHQGEPGCAIAKAVKEKRLDESRVANFMLMLSEDNDDDSFSKSKPQGKFYRSAQSDIRARKHSAAE</sequence>
<dbReference type="OrthoDB" id="9809485at2"/>
<dbReference type="Proteomes" id="UP000092544">
    <property type="component" value="Unassembled WGS sequence"/>
</dbReference>
<dbReference type="Gene3D" id="1.10.40.50">
    <property type="entry name" value="Probable gtpase engc, domain 3"/>
    <property type="match status" value="1"/>
</dbReference>
<dbReference type="EMBL" id="FLOB01000009">
    <property type="protein sequence ID" value="SBS35293.1"/>
    <property type="molecule type" value="Genomic_DNA"/>
</dbReference>
<evidence type="ECO:0000259" key="3">
    <source>
        <dbReference type="Pfam" id="PF03193"/>
    </source>
</evidence>
<dbReference type="GO" id="GO:0005525">
    <property type="term" value="F:GTP binding"/>
    <property type="evidence" value="ECO:0007669"/>
    <property type="project" value="InterPro"/>
</dbReference>
<dbReference type="EC" id="3.6.1.-" evidence="4"/>
<reference evidence="4 5" key="1">
    <citation type="submission" date="2016-06" db="EMBL/GenBank/DDBJ databases">
        <authorList>
            <person name="Kjaerup R.B."/>
            <person name="Dalgaard T.S."/>
            <person name="Juul-Madsen H.R."/>
        </authorList>
    </citation>
    <scope>NUCLEOTIDE SEQUENCE [LARGE SCALE GENOMIC DNA]</scope>
    <source>
        <strain evidence="4 5">CECT 8886</strain>
    </source>
</reference>
<dbReference type="GO" id="GO:0003924">
    <property type="term" value="F:GTPase activity"/>
    <property type="evidence" value="ECO:0007669"/>
    <property type="project" value="InterPro"/>
</dbReference>
<dbReference type="GO" id="GO:0042254">
    <property type="term" value="P:ribosome biogenesis"/>
    <property type="evidence" value="ECO:0007669"/>
    <property type="project" value="UniProtKB-KW"/>
</dbReference>
<dbReference type="PANTHER" id="PTHR32120">
    <property type="entry name" value="SMALL RIBOSOMAL SUBUNIT BIOGENESIS GTPASE RSGA"/>
    <property type="match status" value="1"/>
</dbReference>
<dbReference type="Pfam" id="PF03193">
    <property type="entry name" value="RsgA_GTPase"/>
    <property type="match status" value="1"/>
</dbReference>
<dbReference type="AlphaFoldDB" id="A0A1A8TQA2"/>
<gene>
    <name evidence="4" type="primary">rsgA_2</name>
    <name evidence="4" type="ORF">MSP8886_03335</name>
</gene>
<accession>A0A1A8TQA2</accession>
<evidence type="ECO:0000256" key="1">
    <source>
        <dbReference type="ARBA" id="ARBA00022517"/>
    </source>
</evidence>
<dbReference type="RefSeq" id="WP_067018442.1">
    <property type="nucleotide sequence ID" value="NZ_FLOB01000009.1"/>
</dbReference>
<evidence type="ECO:0000256" key="2">
    <source>
        <dbReference type="SAM" id="MobiDB-lite"/>
    </source>
</evidence>
<protein>
    <submittedName>
        <fullName evidence="4">Putative ribosome biogenesis GTPase RsgA</fullName>
        <ecNumber evidence="4">3.6.1.-</ecNumber>
    </submittedName>
</protein>
<dbReference type="SUPFAM" id="SSF52540">
    <property type="entry name" value="P-loop containing nucleoside triphosphate hydrolases"/>
    <property type="match status" value="1"/>
</dbReference>